<keyword evidence="4" id="KW-0378">Hydrolase</keyword>
<comment type="catalytic activity">
    <reaction evidence="5">
        <text>[phosphatase 2A protein]-C-terminal L-leucine methyl ester + H2O = [phosphatase 2A protein]-C-terminal L-leucine + methanol + H(+)</text>
        <dbReference type="Rhea" id="RHEA:48548"/>
        <dbReference type="Rhea" id="RHEA-COMP:12134"/>
        <dbReference type="Rhea" id="RHEA-COMP:12135"/>
        <dbReference type="ChEBI" id="CHEBI:15377"/>
        <dbReference type="ChEBI" id="CHEBI:15378"/>
        <dbReference type="ChEBI" id="CHEBI:17790"/>
        <dbReference type="ChEBI" id="CHEBI:90516"/>
        <dbReference type="ChEBI" id="CHEBI:90517"/>
        <dbReference type="EC" id="3.1.1.89"/>
    </reaction>
</comment>
<dbReference type="AlphaFoldDB" id="A0A915DRD0"/>
<dbReference type="WBParaSite" id="jg22711">
    <property type="protein sequence ID" value="jg22711"/>
    <property type="gene ID" value="jg22711"/>
</dbReference>
<dbReference type="GO" id="GO:0051723">
    <property type="term" value="F:protein methylesterase activity"/>
    <property type="evidence" value="ECO:0007669"/>
    <property type="project" value="UniProtKB-EC"/>
</dbReference>
<dbReference type="InterPro" id="IPR000073">
    <property type="entry name" value="AB_hydrolase_1"/>
</dbReference>
<dbReference type="Gene3D" id="3.40.50.1820">
    <property type="entry name" value="alpha/beta hydrolase"/>
    <property type="match status" value="1"/>
</dbReference>
<keyword evidence="7" id="KW-1185">Reference proteome</keyword>
<dbReference type="PRINTS" id="PR00111">
    <property type="entry name" value="ABHYDROLASE"/>
</dbReference>
<evidence type="ECO:0000256" key="5">
    <source>
        <dbReference type="ARBA" id="ARBA00049203"/>
    </source>
</evidence>
<dbReference type="InterPro" id="IPR016812">
    <property type="entry name" value="PPase_methylesterase_euk"/>
</dbReference>
<dbReference type="Pfam" id="PF12697">
    <property type="entry name" value="Abhydrolase_6"/>
    <property type="match status" value="1"/>
</dbReference>
<dbReference type="PANTHER" id="PTHR14189">
    <property type="entry name" value="PROTEIN PHOSPHATASE METHYLESTERASE-1 RELATED"/>
    <property type="match status" value="1"/>
</dbReference>
<name>A0A915DRD0_9BILA</name>
<organism evidence="7 8">
    <name type="scientific">Ditylenchus dipsaci</name>
    <dbReference type="NCBI Taxonomy" id="166011"/>
    <lineage>
        <taxon>Eukaryota</taxon>
        <taxon>Metazoa</taxon>
        <taxon>Ecdysozoa</taxon>
        <taxon>Nematoda</taxon>
        <taxon>Chromadorea</taxon>
        <taxon>Rhabditida</taxon>
        <taxon>Tylenchina</taxon>
        <taxon>Tylenchomorpha</taxon>
        <taxon>Sphaerularioidea</taxon>
        <taxon>Anguinidae</taxon>
        <taxon>Anguininae</taxon>
        <taxon>Ditylenchus</taxon>
    </lineage>
</organism>
<evidence type="ECO:0000256" key="3">
    <source>
        <dbReference type="ARBA" id="ARBA00022487"/>
    </source>
</evidence>
<dbReference type="PANTHER" id="PTHR14189:SF0">
    <property type="entry name" value="PROTEIN PHOSPHATASE METHYLESTERASE 1"/>
    <property type="match status" value="1"/>
</dbReference>
<evidence type="ECO:0000256" key="4">
    <source>
        <dbReference type="ARBA" id="ARBA00022801"/>
    </source>
</evidence>
<protein>
    <recommendedName>
        <fullName evidence="2">protein phosphatase methylesterase-1</fullName>
        <ecNumber evidence="2">3.1.1.89</ecNumber>
    </recommendedName>
</protein>
<evidence type="ECO:0000313" key="8">
    <source>
        <dbReference type="WBParaSite" id="jg22711"/>
    </source>
</evidence>
<dbReference type="InterPro" id="IPR029058">
    <property type="entry name" value="AB_hydrolase_fold"/>
</dbReference>
<dbReference type="EC" id="3.1.1.89" evidence="2"/>
<feature type="domain" description="AB hydrolase-1" evidence="6">
    <location>
        <begin position="55"/>
        <end position="181"/>
    </location>
</feature>
<evidence type="ECO:0000259" key="6">
    <source>
        <dbReference type="Pfam" id="PF12697"/>
    </source>
</evidence>
<comment type="similarity">
    <text evidence="1">Belongs to the AB hydrolase superfamily.</text>
</comment>
<reference evidence="8" key="1">
    <citation type="submission" date="2022-11" db="UniProtKB">
        <authorList>
            <consortium name="WormBaseParasite"/>
        </authorList>
    </citation>
    <scope>IDENTIFICATION</scope>
</reference>
<evidence type="ECO:0000256" key="2">
    <source>
        <dbReference type="ARBA" id="ARBA00013111"/>
    </source>
</evidence>
<proteinExistence type="inferred from homology"/>
<keyword evidence="3" id="KW-0719">Serine esterase</keyword>
<sequence>MEAEPPLPETDTREKLLDCSPLFWNQFFDRKEQLDIDGDVFNVYFKGTQGPVFYLLHGGGYTGLTWSCFAEQLSAKIECRIIAPDLRAHGQTATKMRMISQHNDKYKIYLTSTLKFTYISSCSPLILIGHSMGGALAVHLVHAKLLPNVMAMAMVDVVEGSAISALSAMPNFLRGRPQQFASEEKAIRWCLQSGTTINKRAARDNNSSTKYTLGGQTCPKANRTGMAGSKDCHKSF</sequence>
<accession>A0A915DRD0</accession>
<dbReference type="Proteomes" id="UP000887574">
    <property type="component" value="Unplaced"/>
</dbReference>
<evidence type="ECO:0000313" key="7">
    <source>
        <dbReference type="Proteomes" id="UP000887574"/>
    </source>
</evidence>
<evidence type="ECO:0000256" key="1">
    <source>
        <dbReference type="ARBA" id="ARBA00008645"/>
    </source>
</evidence>
<dbReference type="SUPFAM" id="SSF53474">
    <property type="entry name" value="alpha/beta-Hydrolases"/>
    <property type="match status" value="1"/>
</dbReference>